<feature type="non-terminal residue" evidence="2">
    <location>
        <position position="105"/>
    </location>
</feature>
<evidence type="ECO:0000313" key="2">
    <source>
        <dbReference type="EMBL" id="RJL21841.1"/>
    </source>
</evidence>
<keyword evidence="3" id="KW-1185">Reference proteome</keyword>
<evidence type="ECO:0000313" key="3">
    <source>
        <dbReference type="Proteomes" id="UP000283587"/>
    </source>
</evidence>
<gene>
    <name evidence="2" type="ORF">D3P05_01080</name>
</gene>
<name>A0A419ACD9_9RHOB</name>
<dbReference type="AlphaFoldDB" id="A0A419ACD9"/>
<reference evidence="3" key="1">
    <citation type="submission" date="2018-09" db="EMBL/GenBank/DDBJ databases">
        <title>Paracoccus onubensis nov. sp. a moderate halophilic bacterium isolated from Gruta de las Maravillas (Aracena, Spain).</title>
        <authorList>
            <person name="Jurado V."/>
            <person name="Gutierrez-Patricio S."/>
            <person name="Gonzalez-Pimentel J.L."/>
            <person name="Miller A.Z."/>
            <person name="Laiz L."/>
            <person name="Saiz-Jimenez C."/>
        </authorList>
    </citation>
    <scope>NUCLEOTIDE SEQUENCE [LARGE SCALE GENOMIC DNA]</scope>
    <source>
        <strain evidence="3">DSM 26381</strain>
    </source>
</reference>
<feature type="compositionally biased region" description="Polar residues" evidence="1">
    <location>
        <begin position="22"/>
        <end position="35"/>
    </location>
</feature>
<feature type="region of interest" description="Disordered" evidence="1">
    <location>
        <begin position="15"/>
        <end position="45"/>
    </location>
</feature>
<sequence length="105" mass="10580">MSILQGVHLGQVASSGYKGTAAGSSTPSGQASQPYVPSGDPHYDALQQEYGLSTGEQVWDQALAVGESDAFQYTAMAASVALPAAWAGGTALVGGATLGPRRRPA</sequence>
<evidence type="ECO:0000256" key="1">
    <source>
        <dbReference type="SAM" id="MobiDB-lite"/>
    </source>
</evidence>
<proteinExistence type="predicted"/>
<protein>
    <submittedName>
        <fullName evidence="2">Uncharacterized protein</fullName>
    </submittedName>
</protein>
<accession>A0A419ACD9</accession>
<dbReference type="EMBL" id="QZEW01000003">
    <property type="protein sequence ID" value="RJL21841.1"/>
    <property type="molecule type" value="Genomic_DNA"/>
</dbReference>
<dbReference type="RefSeq" id="WP_147393021.1">
    <property type="nucleotide sequence ID" value="NZ_QZEW01000003.1"/>
</dbReference>
<dbReference type="Proteomes" id="UP000283587">
    <property type="component" value="Unassembled WGS sequence"/>
</dbReference>
<comment type="caution">
    <text evidence="2">The sequence shown here is derived from an EMBL/GenBank/DDBJ whole genome shotgun (WGS) entry which is preliminary data.</text>
</comment>
<organism evidence="2 3">
    <name type="scientific">Paracoccus siganidrum</name>
    <dbReference type="NCBI Taxonomy" id="1276757"/>
    <lineage>
        <taxon>Bacteria</taxon>
        <taxon>Pseudomonadati</taxon>
        <taxon>Pseudomonadota</taxon>
        <taxon>Alphaproteobacteria</taxon>
        <taxon>Rhodobacterales</taxon>
        <taxon>Paracoccaceae</taxon>
        <taxon>Paracoccus</taxon>
    </lineage>
</organism>